<evidence type="ECO:0000256" key="1">
    <source>
        <dbReference type="ARBA" id="ARBA00004651"/>
    </source>
</evidence>
<dbReference type="GO" id="GO:0071111">
    <property type="term" value="F:cyclic-guanylate-specific phosphodiesterase activity"/>
    <property type="evidence" value="ECO:0007669"/>
    <property type="project" value="UniProtKB-EC"/>
</dbReference>
<dbReference type="PANTHER" id="PTHR33121">
    <property type="entry name" value="CYCLIC DI-GMP PHOSPHODIESTERASE PDEF"/>
    <property type="match status" value="1"/>
</dbReference>
<evidence type="ECO:0000256" key="9">
    <source>
        <dbReference type="ARBA" id="ARBA00034290"/>
    </source>
</evidence>
<dbReference type="STRING" id="1051646.IX91_08585"/>
<dbReference type="GO" id="GO:0005886">
    <property type="term" value="C:plasma membrane"/>
    <property type="evidence" value="ECO:0007669"/>
    <property type="project" value="UniProtKB-SubCell"/>
</dbReference>
<keyword evidence="4" id="KW-0973">c-di-GMP</keyword>
<evidence type="ECO:0000256" key="7">
    <source>
        <dbReference type="ARBA" id="ARBA00022989"/>
    </source>
</evidence>
<dbReference type="Pfam" id="PF12792">
    <property type="entry name" value="CSS-motif"/>
    <property type="match status" value="1"/>
</dbReference>
<keyword evidence="3" id="KW-1003">Cell membrane</keyword>
<dbReference type="Gene3D" id="3.20.20.450">
    <property type="entry name" value="EAL domain"/>
    <property type="match status" value="1"/>
</dbReference>
<dbReference type="PROSITE" id="PS50883">
    <property type="entry name" value="EAL"/>
    <property type="match status" value="1"/>
</dbReference>
<dbReference type="InterPro" id="IPR001633">
    <property type="entry name" value="EAL_dom"/>
</dbReference>
<dbReference type="PATRIC" id="fig|1051646.9.peg.1703"/>
<dbReference type="HOGENOM" id="CLU_000445_131_3_6"/>
<proteinExistence type="predicted"/>
<gene>
    <name evidence="12" type="ORF">IX91_08585</name>
    <name evidence="13" type="ORF">VITU9109_16903</name>
</gene>
<comment type="catalytic activity">
    <reaction evidence="9">
        <text>3',3'-c-di-GMP + H2O = 5'-phosphoguanylyl(3'-&gt;5')guanosine + H(+)</text>
        <dbReference type="Rhea" id="RHEA:24902"/>
        <dbReference type="ChEBI" id="CHEBI:15377"/>
        <dbReference type="ChEBI" id="CHEBI:15378"/>
        <dbReference type="ChEBI" id="CHEBI:58754"/>
        <dbReference type="ChEBI" id="CHEBI:58805"/>
        <dbReference type="EC" id="3.1.4.52"/>
    </reaction>
</comment>
<evidence type="ECO:0000259" key="11">
    <source>
        <dbReference type="PROSITE" id="PS50883"/>
    </source>
</evidence>
<dbReference type="EC" id="3.1.4.52" evidence="2"/>
<reference evidence="13" key="1">
    <citation type="submission" date="2011-08" db="EMBL/GenBank/DDBJ databases">
        <authorList>
            <person name="Hoffman M."/>
            <person name="Strain E.A."/>
            <person name="Brown E."/>
            <person name="Allard M.W."/>
        </authorList>
    </citation>
    <scope>NUCLEOTIDE SEQUENCE</scope>
    <source>
        <strain evidence="13">ATCC 19109</strain>
    </source>
</reference>
<comment type="subcellular location">
    <subcellularLocation>
        <location evidence="1">Cell membrane</location>
        <topology evidence="1">Multi-pass membrane protein</topology>
    </subcellularLocation>
</comment>
<keyword evidence="5 10" id="KW-0812">Transmembrane</keyword>
<dbReference type="SMART" id="SM00052">
    <property type="entry name" value="EAL"/>
    <property type="match status" value="1"/>
</dbReference>
<evidence type="ECO:0000256" key="5">
    <source>
        <dbReference type="ARBA" id="ARBA00022692"/>
    </source>
</evidence>
<dbReference type="GeneID" id="23444772"/>
<name>F9T8V2_9VIBR</name>
<evidence type="ECO:0000256" key="3">
    <source>
        <dbReference type="ARBA" id="ARBA00022475"/>
    </source>
</evidence>
<evidence type="ECO:0000313" key="13">
    <source>
        <dbReference type="EMBL" id="EGU52042.1"/>
    </source>
</evidence>
<accession>F9T8V2</accession>
<dbReference type="EMBL" id="CP009354">
    <property type="protein sequence ID" value="AIW14253.1"/>
    <property type="molecule type" value="Genomic_DNA"/>
</dbReference>
<dbReference type="PANTHER" id="PTHR33121:SF70">
    <property type="entry name" value="SIGNALING PROTEIN YKOW"/>
    <property type="match status" value="1"/>
</dbReference>
<dbReference type="SUPFAM" id="SSF141868">
    <property type="entry name" value="EAL domain-like"/>
    <property type="match status" value="1"/>
</dbReference>
<evidence type="ECO:0000313" key="14">
    <source>
        <dbReference type="Proteomes" id="UP000003836"/>
    </source>
</evidence>
<keyword evidence="7 10" id="KW-1133">Transmembrane helix</keyword>
<dbReference type="Proteomes" id="UP000030071">
    <property type="component" value="Chromosome 1"/>
</dbReference>
<evidence type="ECO:0000256" key="2">
    <source>
        <dbReference type="ARBA" id="ARBA00012282"/>
    </source>
</evidence>
<dbReference type="InterPro" id="IPR035919">
    <property type="entry name" value="EAL_sf"/>
</dbReference>
<evidence type="ECO:0000256" key="10">
    <source>
        <dbReference type="SAM" id="Phobius"/>
    </source>
</evidence>
<evidence type="ECO:0000256" key="4">
    <source>
        <dbReference type="ARBA" id="ARBA00022636"/>
    </source>
</evidence>
<keyword evidence="8 10" id="KW-0472">Membrane</keyword>
<dbReference type="Proteomes" id="UP000003836">
    <property type="component" value="Unassembled WGS sequence"/>
</dbReference>
<dbReference type="InterPro" id="IPR024744">
    <property type="entry name" value="CSS-motif_dom"/>
</dbReference>
<dbReference type="Pfam" id="PF00563">
    <property type="entry name" value="EAL"/>
    <property type="match status" value="1"/>
</dbReference>
<evidence type="ECO:0000313" key="15">
    <source>
        <dbReference type="Proteomes" id="UP000030071"/>
    </source>
</evidence>
<feature type="domain" description="EAL" evidence="11">
    <location>
        <begin position="250"/>
        <end position="505"/>
    </location>
</feature>
<keyword evidence="14" id="KW-1185">Reference proteome</keyword>
<evidence type="ECO:0000313" key="12">
    <source>
        <dbReference type="EMBL" id="AIW14253.1"/>
    </source>
</evidence>
<protein>
    <recommendedName>
        <fullName evidence="2">cyclic-guanylate-specific phosphodiesterase</fullName>
        <ecNumber evidence="2">3.1.4.52</ecNumber>
    </recommendedName>
</protein>
<dbReference type="InterPro" id="IPR050706">
    <property type="entry name" value="Cyclic-di-GMP_PDE-like"/>
</dbReference>
<organism evidence="12 15">
    <name type="scientific">Vibrio tubiashii ATCC 19109</name>
    <dbReference type="NCBI Taxonomy" id="1051646"/>
    <lineage>
        <taxon>Bacteria</taxon>
        <taxon>Pseudomonadati</taxon>
        <taxon>Pseudomonadota</taxon>
        <taxon>Gammaproteobacteria</taxon>
        <taxon>Vibrionales</taxon>
        <taxon>Vibrionaceae</taxon>
        <taxon>Vibrio</taxon>
        <taxon>Vibrio oreintalis group</taxon>
    </lineage>
</organism>
<sequence length="513" mass="58527">MFTNKESKPLWLDIVFIYAVFVLFGLVILKPVADRHIVSTAKYELTAIEHVMDQLREKLGYLTSARITSLSCEEVTTLLRSEVFKSDVIKEIGLFRPSGEVYCTSSDLGNSFYLYKTIMDRLHENGVTLSYTKSKMTDERSVFLMFLGESKHGVSVVIPPRYIQRLLERSEDGVFYDVEVISRKIAERSDDSLGIDVFAQESKYYPLGIKLHTYTGYYIHYFVTHIWIGLLLGGIVSVVRVRYRQSKVSDATLESALQNALIDGEIEAYYQPIVNSQDRTIVGCESLVRWKSASQGMISPGIFIPLAEELGLVDDIADLVLASAIDMLTKNPELFEQRYISINISRSQILRKEFVYRILHDLKPQPHIARKLVFEITEEINFSSEERQILREHLEQISKIGLRVAIDDFGTGYSGLDFIRQYTFDVIKIDRVFVNSLGSDSTLIPLLQSMKGIANSFNMSVIVEGVEEERQVKILAELGFNHIQGFYYFKPMPKQELLTLLGQSPLNESHSKK</sequence>
<dbReference type="RefSeq" id="WP_004746197.1">
    <property type="nucleotide sequence ID" value="NZ_AFWI01000169.1"/>
</dbReference>
<feature type="transmembrane region" description="Helical" evidence="10">
    <location>
        <begin position="218"/>
        <end position="239"/>
    </location>
</feature>
<evidence type="ECO:0000256" key="6">
    <source>
        <dbReference type="ARBA" id="ARBA00022801"/>
    </source>
</evidence>
<dbReference type="KEGG" id="vtu:IX91_08585"/>
<keyword evidence="6" id="KW-0378">Hydrolase</keyword>
<dbReference type="eggNOG" id="COG2200">
    <property type="taxonomic scope" value="Bacteria"/>
</dbReference>
<reference evidence="12 15" key="3">
    <citation type="submission" date="2014-08" db="EMBL/GenBank/DDBJ databases">
        <title>First Complete Genome Sequence of the Shellfish Pathogen Vibrio tubiashii.</title>
        <authorList>
            <person name="Richards G.P."/>
            <person name="Needleman D.S."/>
            <person name="Watson M.A."/>
            <person name="Bono J.L."/>
        </authorList>
    </citation>
    <scope>NUCLEOTIDE SEQUENCE [LARGE SCALE GENOMIC DNA]</scope>
    <source>
        <strain evidence="12 15">ATCC 19109</strain>
    </source>
</reference>
<dbReference type="EMBL" id="AFWI01000169">
    <property type="protein sequence ID" value="EGU52042.1"/>
    <property type="molecule type" value="Genomic_DNA"/>
</dbReference>
<reference evidence="13 14" key="2">
    <citation type="journal article" date="2012" name="Int. J. Syst. Evol. Microbiol.">
        <title>Vibrio caribbeanicus sp. nov., isolated from the marine sponge Scleritoderma cyanea.</title>
        <authorList>
            <person name="Hoffmann M."/>
            <person name="Monday S.R."/>
            <person name="Allard M.W."/>
            <person name="Strain E.A."/>
            <person name="Whittaker P."/>
            <person name="Naum M."/>
            <person name="McCarthy P.J."/>
            <person name="Lopez J.V."/>
            <person name="Fischer M."/>
            <person name="Brown E.W."/>
        </authorList>
    </citation>
    <scope>NUCLEOTIDE SEQUENCE [LARGE SCALE GENOMIC DNA]</scope>
    <source>
        <strain evidence="13 14">ATCC 19109</strain>
    </source>
</reference>
<dbReference type="AlphaFoldDB" id="F9T8V2"/>
<evidence type="ECO:0000256" key="8">
    <source>
        <dbReference type="ARBA" id="ARBA00023136"/>
    </source>
</evidence>
<feature type="transmembrane region" description="Helical" evidence="10">
    <location>
        <begin position="10"/>
        <end position="29"/>
    </location>
</feature>
<dbReference type="CDD" id="cd01948">
    <property type="entry name" value="EAL"/>
    <property type="match status" value="1"/>
</dbReference>